<accession>A0A494YB68</accession>
<comment type="caution">
    <text evidence="3">The sequence shown here is derived from an EMBL/GenBank/DDBJ whole genome shotgun (WGS) entry which is preliminary data.</text>
</comment>
<feature type="domain" description="Phosphatidic acid phosphatase type 2/haloperoxidase" evidence="2">
    <location>
        <begin position="80"/>
        <end position="152"/>
    </location>
</feature>
<protein>
    <submittedName>
        <fullName evidence="3">Phosphatase PAP2 family protein</fullName>
    </submittedName>
</protein>
<evidence type="ECO:0000313" key="4">
    <source>
        <dbReference type="Proteomes" id="UP000270342"/>
    </source>
</evidence>
<gene>
    <name evidence="3" type="ORF">D7S86_06030</name>
</gene>
<dbReference type="OrthoDB" id="8590768at2"/>
<sequence length="235" mass="24683">MSSTSLLPTPLWFTLTGFGGVAVTIPVALAIAAWLAAGMRLRAAVEWLAALALAGALTIATKIAFLGWGVGIRRIDFTGISGHAVLSTLVFPVMFSVVLINAPIVVRRASFLVGLGFGLAIGASRVVVRAHSISEIVAGCALGALFACVFVSRLEARPAPSEPTPHPILVSLSLVALIGALHGVHVPTQRWVTSIALDLSGHERPFIRARWHRDGRATSRLVDDLTAIHARGPTS</sequence>
<keyword evidence="1" id="KW-0472">Membrane</keyword>
<dbReference type="AlphaFoldDB" id="A0A494YB68"/>
<feature type="transmembrane region" description="Helical" evidence="1">
    <location>
        <begin position="166"/>
        <end position="184"/>
    </location>
</feature>
<dbReference type="Pfam" id="PF01569">
    <property type="entry name" value="PAP2"/>
    <property type="match status" value="1"/>
</dbReference>
<dbReference type="Proteomes" id="UP000270342">
    <property type="component" value="Unassembled WGS sequence"/>
</dbReference>
<dbReference type="SUPFAM" id="SSF48317">
    <property type="entry name" value="Acid phosphatase/Vanadium-dependent haloperoxidase"/>
    <property type="match status" value="1"/>
</dbReference>
<keyword evidence="1" id="KW-1133">Transmembrane helix</keyword>
<feature type="transmembrane region" description="Helical" evidence="1">
    <location>
        <begin position="80"/>
        <end position="102"/>
    </location>
</feature>
<dbReference type="Gene3D" id="1.20.144.10">
    <property type="entry name" value="Phosphatidic acid phosphatase type 2/haloperoxidase"/>
    <property type="match status" value="1"/>
</dbReference>
<proteinExistence type="predicted"/>
<dbReference type="InterPro" id="IPR036938">
    <property type="entry name" value="PAP2/HPO_sf"/>
</dbReference>
<evidence type="ECO:0000259" key="2">
    <source>
        <dbReference type="Pfam" id="PF01569"/>
    </source>
</evidence>
<feature type="transmembrane region" description="Helical" evidence="1">
    <location>
        <begin position="47"/>
        <end position="68"/>
    </location>
</feature>
<keyword evidence="4" id="KW-1185">Reference proteome</keyword>
<feature type="transmembrane region" description="Helical" evidence="1">
    <location>
        <begin position="109"/>
        <end position="127"/>
    </location>
</feature>
<keyword evidence="1" id="KW-0812">Transmembrane</keyword>
<evidence type="ECO:0000313" key="3">
    <source>
        <dbReference type="EMBL" id="RKP57520.1"/>
    </source>
</evidence>
<evidence type="ECO:0000256" key="1">
    <source>
        <dbReference type="SAM" id="Phobius"/>
    </source>
</evidence>
<name>A0A494YB68_9BURK</name>
<feature type="transmembrane region" description="Helical" evidence="1">
    <location>
        <begin position="12"/>
        <end position="35"/>
    </location>
</feature>
<reference evidence="3 4" key="1">
    <citation type="submission" date="2018-10" db="EMBL/GenBank/DDBJ databases">
        <title>Robbsia sp. DHC34, isolated from soil.</title>
        <authorList>
            <person name="Gao Z.-H."/>
            <person name="Qiu L.-H."/>
        </authorList>
    </citation>
    <scope>NUCLEOTIDE SEQUENCE [LARGE SCALE GENOMIC DNA]</scope>
    <source>
        <strain evidence="3 4">DHC34</strain>
    </source>
</reference>
<dbReference type="EMBL" id="RBZU01000002">
    <property type="protein sequence ID" value="RKP57520.1"/>
    <property type="molecule type" value="Genomic_DNA"/>
</dbReference>
<organism evidence="3 4">
    <name type="scientific">Pararobbsia silviterrae</name>
    <dbReference type="NCBI Taxonomy" id="1792498"/>
    <lineage>
        <taxon>Bacteria</taxon>
        <taxon>Pseudomonadati</taxon>
        <taxon>Pseudomonadota</taxon>
        <taxon>Betaproteobacteria</taxon>
        <taxon>Burkholderiales</taxon>
        <taxon>Burkholderiaceae</taxon>
        <taxon>Pararobbsia</taxon>
    </lineage>
</organism>
<feature type="transmembrane region" description="Helical" evidence="1">
    <location>
        <begin position="133"/>
        <end position="154"/>
    </location>
</feature>
<dbReference type="CDD" id="cd01610">
    <property type="entry name" value="PAP2_like"/>
    <property type="match status" value="1"/>
</dbReference>
<dbReference type="InterPro" id="IPR000326">
    <property type="entry name" value="PAP2/HPO"/>
</dbReference>